<evidence type="ECO:0000256" key="1">
    <source>
        <dbReference type="ARBA" id="ARBA00022801"/>
    </source>
</evidence>
<keyword evidence="1" id="KW-0378">Hydrolase</keyword>
<feature type="signal peptide" evidence="2">
    <location>
        <begin position="1"/>
        <end position="23"/>
    </location>
</feature>
<feature type="chain" id="PRO_5040315443" evidence="2">
    <location>
        <begin position="24"/>
        <end position="395"/>
    </location>
</feature>
<sequence>MFSSIKVAALSLLVASLLDVAKASVPASYAIWAADSGIARGQGNGLVNGTPTVSYEHGEFQWALRLLYEVTGNGSYFDYIKSGADTILSDDGTTIGGYNVSEYQLDHLRVGPTFTYLYDQTGDAKYKNGADLLRAQLHTHPRTPAGQFWHMQQFFNQGWLDGVYMGDVYYAEYTNRFEPENQTAWNDVNLQLSLMYENTVQTPSDANYTGLLYHGYDASFTAIWASPDRGHSPEVWDRAVGWYFMALVDLLEFVPPTQELHKTALKQLHALTPKLIAQADSVWWLVITEPGRDGNYFESSGTAMFVYSLLKAVRLGFLDDSNGNIVTTAKAAYEYTIDNWVADNGDGTMNWEATVIVGALDTDGSFDYYISQAINLNDLKGLAAFVLASIEYEKL</sequence>
<evidence type="ECO:0000313" key="4">
    <source>
        <dbReference type="Proteomes" id="UP000757232"/>
    </source>
</evidence>
<dbReference type="InterPro" id="IPR008928">
    <property type="entry name" value="6-hairpin_glycosidase_sf"/>
</dbReference>
<reference evidence="3" key="1">
    <citation type="submission" date="2016-06" db="EMBL/GenBank/DDBJ databases">
        <title>Draft Genome sequence of the fungus Inonotus baumii.</title>
        <authorList>
            <person name="Zhu H."/>
            <person name="Lin W."/>
        </authorList>
    </citation>
    <scope>NUCLEOTIDE SEQUENCE</scope>
    <source>
        <strain evidence="3">821</strain>
    </source>
</reference>
<comment type="caution">
    <text evidence="3">The sequence shown here is derived from an EMBL/GenBank/DDBJ whole genome shotgun (WGS) entry which is preliminary data.</text>
</comment>
<dbReference type="OrthoDB" id="540611at2759"/>
<proteinExistence type="predicted"/>
<dbReference type="Gene3D" id="1.50.10.10">
    <property type="match status" value="1"/>
</dbReference>
<evidence type="ECO:0000256" key="2">
    <source>
        <dbReference type="SAM" id="SignalP"/>
    </source>
</evidence>
<gene>
    <name evidence="3" type="ORF">A7U60_g1526</name>
</gene>
<accession>A0A9Q5I3Z3</accession>
<dbReference type="GO" id="GO:0005975">
    <property type="term" value="P:carbohydrate metabolic process"/>
    <property type="evidence" value="ECO:0007669"/>
    <property type="project" value="InterPro"/>
</dbReference>
<dbReference type="EMBL" id="LNZH02000099">
    <property type="protein sequence ID" value="OCB91239.1"/>
    <property type="molecule type" value="Genomic_DNA"/>
</dbReference>
<protein>
    <submittedName>
        <fullName evidence="3">Six-hairpin glycosidase</fullName>
    </submittedName>
</protein>
<dbReference type="PANTHER" id="PTHR33886">
    <property type="entry name" value="UNSATURATED RHAMNOGALACTURONAN HYDROLASE (EUROFUNG)"/>
    <property type="match status" value="1"/>
</dbReference>
<keyword evidence="3" id="KW-0326">Glycosidase</keyword>
<keyword evidence="4" id="KW-1185">Reference proteome</keyword>
<dbReference type="InterPro" id="IPR052043">
    <property type="entry name" value="PolySaccharide_Degr_Enz"/>
</dbReference>
<dbReference type="InterPro" id="IPR010905">
    <property type="entry name" value="Glyco_hydro_88"/>
</dbReference>
<dbReference type="SUPFAM" id="SSF48208">
    <property type="entry name" value="Six-hairpin glycosidases"/>
    <property type="match status" value="1"/>
</dbReference>
<evidence type="ECO:0000313" key="3">
    <source>
        <dbReference type="EMBL" id="OCB91239.1"/>
    </source>
</evidence>
<dbReference type="Pfam" id="PF07470">
    <property type="entry name" value="Glyco_hydro_88"/>
    <property type="match status" value="1"/>
</dbReference>
<name>A0A9Q5I3Z3_SANBA</name>
<dbReference type="AlphaFoldDB" id="A0A9Q5I3Z3"/>
<organism evidence="3 4">
    <name type="scientific">Sanghuangporus baumii</name>
    <name type="common">Phellinus baumii</name>
    <dbReference type="NCBI Taxonomy" id="108892"/>
    <lineage>
        <taxon>Eukaryota</taxon>
        <taxon>Fungi</taxon>
        <taxon>Dikarya</taxon>
        <taxon>Basidiomycota</taxon>
        <taxon>Agaricomycotina</taxon>
        <taxon>Agaricomycetes</taxon>
        <taxon>Hymenochaetales</taxon>
        <taxon>Hymenochaetaceae</taxon>
        <taxon>Sanghuangporus</taxon>
    </lineage>
</organism>
<dbReference type="GO" id="GO:0016798">
    <property type="term" value="F:hydrolase activity, acting on glycosyl bonds"/>
    <property type="evidence" value="ECO:0007669"/>
    <property type="project" value="UniProtKB-KW"/>
</dbReference>
<dbReference type="Proteomes" id="UP000757232">
    <property type="component" value="Unassembled WGS sequence"/>
</dbReference>
<keyword evidence="2" id="KW-0732">Signal</keyword>
<dbReference type="PANTHER" id="PTHR33886:SF9">
    <property type="entry name" value="UNSATURATED RHAMNOGALACTURONAN HYDROLASE (EUROFUNG)"/>
    <property type="match status" value="1"/>
</dbReference>
<dbReference type="InterPro" id="IPR012341">
    <property type="entry name" value="6hp_glycosidase-like_sf"/>
</dbReference>